<keyword evidence="2" id="KW-1185">Reference proteome</keyword>
<protein>
    <submittedName>
        <fullName evidence="1">Uncharacterized protein</fullName>
    </submittedName>
</protein>
<gene>
    <name evidence="1" type="ORF">MML48_8g00011484</name>
</gene>
<dbReference type="Proteomes" id="UP001056778">
    <property type="component" value="Chromosome 8"/>
</dbReference>
<proteinExistence type="predicted"/>
<reference evidence="1" key="1">
    <citation type="submission" date="2022-04" db="EMBL/GenBank/DDBJ databases">
        <title>Chromosome-scale genome assembly of Holotrichia oblita Faldermann.</title>
        <authorList>
            <person name="Rongchong L."/>
        </authorList>
    </citation>
    <scope>NUCLEOTIDE SEQUENCE</scope>
    <source>
        <strain evidence="1">81SQS9</strain>
    </source>
</reference>
<evidence type="ECO:0000313" key="2">
    <source>
        <dbReference type="Proteomes" id="UP001056778"/>
    </source>
</evidence>
<evidence type="ECO:0000313" key="1">
    <source>
        <dbReference type="EMBL" id="KAI4455955.1"/>
    </source>
</evidence>
<accession>A0ACB9SMP6</accession>
<name>A0ACB9SMP6_HOLOL</name>
<organism evidence="1 2">
    <name type="scientific">Holotrichia oblita</name>
    <name type="common">Chafer beetle</name>
    <dbReference type="NCBI Taxonomy" id="644536"/>
    <lineage>
        <taxon>Eukaryota</taxon>
        <taxon>Metazoa</taxon>
        <taxon>Ecdysozoa</taxon>
        <taxon>Arthropoda</taxon>
        <taxon>Hexapoda</taxon>
        <taxon>Insecta</taxon>
        <taxon>Pterygota</taxon>
        <taxon>Neoptera</taxon>
        <taxon>Endopterygota</taxon>
        <taxon>Coleoptera</taxon>
        <taxon>Polyphaga</taxon>
        <taxon>Scarabaeiformia</taxon>
        <taxon>Scarabaeidae</taxon>
        <taxon>Melolonthinae</taxon>
        <taxon>Holotrichia</taxon>
    </lineage>
</organism>
<sequence>MKNCIICNEDGKYKCPTCLIYYCSVACCKKHRENKCDVVKKEEPMLHPVAQTSEIRYPTADTVPLEKLKLLHNRVLEDSDNTQDDEINNSGNESDDDDDDYKDASCFMTLL</sequence>
<dbReference type="EMBL" id="CM043022">
    <property type="protein sequence ID" value="KAI4455955.1"/>
    <property type="molecule type" value="Genomic_DNA"/>
</dbReference>
<comment type="caution">
    <text evidence="1">The sequence shown here is derived from an EMBL/GenBank/DDBJ whole genome shotgun (WGS) entry which is preliminary data.</text>
</comment>